<gene>
    <name evidence="6" type="ORF">AC626_14415</name>
</gene>
<dbReference type="AlphaFoldDB" id="A0A0L0EQV0"/>
<sequence length="310" mass="35371">MAIQAARPVRYFCLKRSKSVKFKANLIIATTLSILSLQAQGAMRQYSATADSSQWFVDRTTRLSCALSHEVPYYGEAIFMATASKNKDLTFNLDMVVRPDSYDFAGLESVPPAWRAGLPARVMGQMKLLKKFDGELTNAISWEMLTELEKGYYPTFYYQDWQNQHDQISVALSSVNFKNAYWEFLQCRDNLLPYSFEDIAFTVMNYKFNSSELTKSSRKRLDMIGEYLNNDPQIESIYISAYTDSYGGRSVNMAMSKKRAEAIKTYMASKGIPEDKIVTDGFGEKRHVAPNDTPIGRDKNRRVIIQISKP</sequence>
<reference evidence="7" key="1">
    <citation type="submission" date="2015-07" db="EMBL/GenBank/DDBJ databases">
        <title>Draft genome sequence of a Pseudoalteromonas rubra strain, OCN096, isolated from Kaneohe Bay, Oahu, Hawaii.</title>
        <authorList>
            <person name="Beurmann S."/>
            <person name="Ushijima B."/>
            <person name="Belcaid M."/>
            <person name="Callahan S.M."/>
            <person name="Aeby G.S."/>
        </authorList>
    </citation>
    <scope>NUCLEOTIDE SEQUENCE [LARGE SCALE GENOMIC DNA]</scope>
    <source>
        <strain evidence="7">OCN096</strain>
    </source>
</reference>
<dbReference type="Pfam" id="PF18393">
    <property type="entry name" value="MotY_N"/>
    <property type="match status" value="1"/>
</dbReference>
<evidence type="ECO:0000256" key="1">
    <source>
        <dbReference type="ARBA" id="ARBA00004442"/>
    </source>
</evidence>
<dbReference type="PANTHER" id="PTHR30329:SF21">
    <property type="entry name" value="LIPOPROTEIN YIAD-RELATED"/>
    <property type="match status" value="1"/>
</dbReference>
<evidence type="ECO:0000313" key="7">
    <source>
        <dbReference type="Proteomes" id="UP000036850"/>
    </source>
</evidence>
<dbReference type="EMBL" id="LFZX01000112">
    <property type="protein sequence ID" value="KNC66867.1"/>
    <property type="molecule type" value="Genomic_DNA"/>
</dbReference>
<dbReference type="PANTHER" id="PTHR30329">
    <property type="entry name" value="STATOR ELEMENT OF FLAGELLAR MOTOR COMPLEX"/>
    <property type="match status" value="1"/>
</dbReference>
<feature type="domain" description="OmpA-like" evidence="5">
    <location>
        <begin position="194"/>
        <end position="310"/>
    </location>
</feature>
<keyword evidence="2 4" id="KW-0472">Membrane</keyword>
<dbReference type="PRINTS" id="PR01021">
    <property type="entry name" value="OMPADOMAIN"/>
</dbReference>
<organism evidence="6 7">
    <name type="scientific">Pseudoalteromonas rubra</name>
    <dbReference type="NCBI Taxonomy" id="43658"/>
    <lineage>
        <taxon>Bacteria</taxon>
        <taxon>Pseudomonadati</taxon>
        <taxon>Pseudomonadota</taxon>
        <taxon>Gammaproteobacteria</taxon>
        <taxon>Alteromonadales</taxon>
        <taxon>Pseudoalteromonadaceae</taxon>
        <taxon>Pseudoalteromonas</taxon>
    </lineage>
</organism>
<dbReference type="InterPro" id="IPR006664">
    <property type="entry name" value="OMP_bac"/>
</dbReference>
<evidence type="ECO:0000256" key="2">
    <source>
        <dbReference type="ARBA" id="ARBA00023136"/>
    </source>
</evidence>
<dbReference type="InterPro" id="IPR050330">
    <property type="entry name" value="Bact_OuterMem_StrucFunc"/>
</dbReference>
<dbReference type="PATRIC" id="fig|43658.6.peg.6178"/>
<dbReference type="InterPro" id="IPR036737">
    <property type="entry name" value="OmpA-like_sf"/>
</dbReference>
<dbReference type="InterPro" id="IPR041544">
    <property type="entry name" value="MotY_N"/>
</dbReference>
<dbReference type="Gene3D" id="3.30.1330.60">
    <property type="entry name" value="OmpA-like domain"/>
    <property type="match status" value="1"/>
</dbReference>
<comment type="caution">
    <text evidence="6">The sequence shown here is derived from an EMBL/GenBank/DDBJ whole genome shotgun (WGS) entry which is preliminary data.</text>
</comment>
<accession>A0A0L0EQV0</accession>
<evidence type="ECO:0000313" key="6">
    <source>
        <dbReference type="EMBL" id="KNC66867.1"/>
    </source>
</evidence>
<keyword evidence="3" id="KW-0998">Cell outer membrane</keyword>
<evidence type="ECO:0000256" key="3">
    <source>
        <dbReference type="ARBA" id="ARBA00023237"/>
    </source>
</evidence>
<dbReference type="InterPro" id="IPR006665">
    <property type="entry name" value="OmpA-like"/>
</dbReference>
<proteinExistence type="predicted"/>
<evidence type="ECO:0000259" key="5">
    <source>
        <dbReference type="PROSITE" id="PS51123"/>
    </source>
</evidence>
<dbReference type="Gene3D" id="2.60.40.2540">
    <property type="match status" value="1"/>
</dbReference>
<name>A0A0L0EQV0_9GAMM</name>
<dbReference type="CDD" id="cd07185">
    <property type="entry name" value="OmpA_C-like"/>
    <property type="match status" value="1"/>
</dbReference>
<dbReference type="PRINTS" id="PR01023">
    <property type="entry name" value="NAFLGMOTY"/>
</dbReference>
<dbReference type="Pfam" id="PF00691">
    <property type="entry name" value="OmpA"/>
    <property type="match status" value="1"/>
</dbReference>
<dbReference type="SUPFAM" id="SSF103088">
    <property type="entry name" value="OmpA-like"/>
    <property type="match status" value="1"/>
</dbReference>
<evidence type="ECO:0000256" key="4">
    <source>
        <dbReference type="PROSITE-ProRule" id="PRU00473"/>
    </source>
</evidence>
<dbReference type="PROSITE" id="PS51123">
    <property type="entry name" value="OMPA_2"/>
    <property type="match status" value="1"/>
</dbReference>
<dbReference type="GO" id="GO:0009279">
    <property type="term" value="C:cell outer membrane"/>
    <property type="evidence" value="ECO:0007669"/>
    <property type="project" value="UniProtKB-SubCell"/>
</dbReference>
<protein>
    <submittedName>
        <fullName evidence="6">Membrane protein</fullName>
    </submittedName>
</protein>
<comment type="subcellular location">
    <subcellularLocation>
        <location evidence="1">Cell outer membrane</location>
    </subcellularLocation>
</comment>
<dbReference type="Proteomes" id="UP000036850">
    <property type="component" value="Unassembled WGS sequence"/>
</dbReference>